<dbReference type="AlphaFoldDB" id="A0A147KI87"/>
<dbReference type="Gene3D" id="3.30.565.10">
    <property type="entry name" value="Histidine kinase-like ATPase, C-terminal domain"/>
    <property type="match status" value="1"/>
</dbReference>
<name>A0A147KI87_THECS</name>
<dbReference type="InterPro" id="IPR011712">
    <property type="entry name" value="Sig_transdc_His_kin_sub3_dim/P"/>
</dbReference>
<dbReference type="Proteomes" id="UP000074382">
    <property type="component" value="Unassembled WGS sequence"/>
</dbReference>
<keyword evidence="7" id="KW-1185">Reference proteome</keyword>
<comment type="caution">
    <text evidence="6">The sequence shown here is derived from an EMBL/GenBank/DDBJ whole genome shotgun (WGS) entry which is preliminary data.</text>
</comment>
<evidence type="ECO:0000313" key="6">
    <source>
        <dbReference type="EMBL" id="KUP96919.1"/>
    </source>
</evidence>
<proteinExistence type="predicted"/>
<dbReference type="Pfam" id="PF07730">
    <property type="entry name" value="HisKA_3"/>
    <property type="match status" value="1"/>
</dbReference>
<keyword evidence="4" id="KW-0812">Transmembrane</keyword>
<dbReference type="InterPro" id="IPR050482">
    <property type="entry name" value="Sensor_HK_TwoCompSys"/>
</dbReference>
<evidence type="ECO:0000313" key="7">
    <source>
        <dbReference type="Proteomes" id="UP000074382"/>
    </source>
</evidence>
<dbReference type="Gene3D" id="1.20.5.1930">
    <property type="match status" value="1"/>
</dbReference>
<dbReference type="CDD" id="cd16917">
    <property type="entry name" value="HATPase_UhpB-NarQ-NarX-like"/>
    <property type="match status" value="1"/>
</dbReference>
<feature type="transmembrane region" description="Helical" evidence="4">
    <location>
        <begin position="72"/>
        <end position="93"/>
    </location>
</feature>
<evidence type="ECO:0000256" key="2">
    <source>
        <dbReference type="ARBA" id="ARBA00022777"/>
    </source>
</evidence>
<dbReference type="GO" id="GO:0046983">
    <property type="term" value="F:protein dimerization activity"/>
    <property type="evidence" value="ECO:0007669"/>
    <property type="project" value="InterPro"/>
</dbReference>
<protein>
    <recommendedName>
        <fullName evidence="5">Signal transduction histidine kinase subgroup 3 dimerisation and phosphoacceptor domain-containing protein</fullName>
    </recommendedName>
</protein>
<dbReference type="SUPFAM" id="SSF55874">
    <property type="entry name" value="ATPase domain of HSP90 chaperone/DNA topoisomerase II/histidine kinase"/>
    <property type="match status" value="1"/>
</dbReference>
<evidence type="ECO:0000256" key="4">
    <source>
        <dbReference type="SAM" id="Phobius"/>
    </source>
</evidence>
<organism evidence="6 7">
    <name type="scientific">Thermobifida cellulosilytica TB100</name>
    <dbReference type="NCBI Taxonomy" id="665004"/>
    <lineage>
        <taxon>Bacteria</taxon>
        <taxon>Bacillati</taxon>
        <taxon>Actinomycetota</taxon>
        <taxon>Actinomycetes</taxon>
        <taxon>Streptosporangiales</taxon>
        <taxon>Nocardiopsidaceae</taxon>
        <taxon>Thermobifida</taxon>
    </lineage>
</organism>
<dbReference type="InterPro" id="IPR036890">
    <property type="entry name" value="HATPase_C_sf"/>
</dbReference>
<dbReference type="STRING" id="665004.AC529_09660"/>
<feature type="domain" description="Signal transduction histidine kinase subgroup 3 dimerisation and phosphoacceptor" evidence="5">
    <location>
        <begin position="181"/>
        <end position="249"/>
    </location>
</feature>
<keyword evidence="1" id="KW-0808">Transferase</keyword>
<feature type="transmembrane region" description="Helical" evidence="4">
    <location>
        <begin position="139"/>
        <end position="160"/>
    </location>
</feature>
<gene>
    <name evidence="6" type="ORF">AC529_09660</name>
</gene>
<evidence type="ECO:0000256" key="3">
    <source>
        <dbReference type="ARBA" id="ARBA00023012"/>
    </source>
</evidence>
<feature type="transmembrane region" description="Helical" evidence="4">
    <location>
        <begin position="99"/>
        <end position="132"/>
    </location>
</feature>
<dbReference type="PATRIC" id="fig|665004.4.peg.3112"/>
<dbReference type="GO" id="GO:0000155">
    <property type="term" value="F:phosphorelay sensor kinase activity"/>
    <property type="evidence" value="ECO:0007669"/>
    <property type="project" value="InterPro"/>
</dbReference>
<keyword evidence="3" id="KW-0902">Two-component regulatory system</keyword>
<keyword evidence="4" id="KW-0472">Membrane</keyword>
<dbReference type="PANTHER" id="PTHR24421">
    <property type="entry name" value="NITRATE/NITRITE SENSOR PROTEIN NARX-RELATED"/>
    <property type="match status" value="1"/>
</dbReference>
<feature type="transmembrane region" description="Helical" evidence="4">
    <location>
        <begin position="44"/>
        <end position="65"/>
    </location>
</feature>
<sequence>MPTGPRSPEARGRALSSAAGAAIALLTLPQWVAAVTALPDPRMRALAAAAAVLYALVCVSAVPLASGARTAVRLAVCLGAFALGGVLAVVLGPDASWTVLFALAVAAALLPVRPLAAVAAPVVAAASVWALVSGGVRDATATLVVLAASTAAVALLRAVADANAQLRTARDTIAVLAAERERHRVARDLHDILGHSLTTVLLKAGVARRVLETTGDTARAAAELAEVEELARAALADVRATVADYRTVTLPGELAAAASALEAAGIAADLPATVDDVDPKLRTVFGYVVREAVTNAVRHSRAATVRVRLGRRWVEVVDDGRAAAPVRPGNGLRGLAERMREAGGVLEVGPREGGGLRVRAHVPQEGERR</sequence>
<evidence type="ECO:0000256" key="1">
    <source>
        <dbReference type="ARBA" id="ARBA00022679"/>
    </source>
</evidence>
<dbReference type="RefSeq" id="WP_198156431.1">
    <property type="nucleotide sequence ID" value="NZ_KQ950183.1"/>
</dbReference>
<keyword evidence="2" id="KW-0418">Kinase</keyword>
<evidence type="ECO:0000259" key="5">
    <source>
        <dbReference type="Pfam" id="PF07730"/>
    </source>
</evidence>
<keyword evidence="4" id="KW-1133">Transmembrane helix</keyword>
<reference evidence="7" key="1">
    <citation type="journal article" date="2017" name="Acta Aliment.">
        <title>Plant polysaccharide degrading enzyme system of Thermpbifida cellulosilytica TB100 revealed by de novo genome project data.</title>
        <authorList>
            <person name="Toth A."/>
            <person name="Baka E."/>
            <person name="Luzics S."/>
            <person name="Bata-Vidacs I."/>
            <person name="Nagy I."/>
            <person name="Balint B."/>
            <person name="Herceg R."/>
            <person name="Olasz F."/>
            <person name="Wilk T."/>
            <person name="Nagy T."/>
            <person name="Kriszt B."/>
            <person name="Nagy I."/>
            <person name="Kukolya J."/>
        </authorList>
    </citation>
    <scope>NUCLEOTIDE SEQUENCE [LARGE SCALE GENOMIC DNA]</scope>
    <source>
        <strain evidence="7">TB100</strain>
    </source>
</reference>
<dbReference type="PANTHER" id="PTHR24421:SF63">
    <property type="entry name" value="SENSOR HISTIDINE KINASE DESK"/>
    <property type="match status" value="1"/>
</dbReference>
<dbReference type="GO" id="GO:0016020">
    <property type="term" value="C:membrane"/>
    <property type="evidence" value="ECO:0007669"/>
    <property type="project" value="InterPro"/>
</dbReference>
<accession>A0A147KI87</accession>
<dbReference type="EMBL" id="LGEM01000057">
    <property type="protein sequence ID" value="KUP96919.1"/>
    <property type="molecule type" value="Genomic_DNA"/>
</dbReference>